<dbReference type="Proteomes" id="UP000751518">
    <property type="component" value="Unassembled WGS sequence"/>
</dbReference>
<proteinExistence type="predicted"/>
<protein>
    <submittedName>
        <fullName evidence="2">Uncharacterized protein</fullName>
    </submittedName>
</protein>
<feature type="chain" id="PRO_5037671487" evidence="1">
    <location>
        <begin position="26"/>
        <end position="202"/>
    </location>
</feature>
<name>A0A955LL73_UNCKA</name>
<evidence type="ECO:0000313" key="3">
    <source>
        <dbReference type="Proteomes" id="UP000751518"/>
    </source>
</evidence>
<reference evidence="2" key="2">
    <citation type="journal article" date="2021" name="Microbiome">
        <title>Successional dynamics and alternative stable states in a saline activated sludge microbial community over 9 years.</title>
        <authorList>
            <person name="Wang Y."/>
            <person name="Ye J."/>
            <person name="Ju F."/>
            <person name="Liu L."/>
            <person name="Boyd J.A."/>
            <person name="Deng Y."/>
            <person name="Parks D.H."/>
            <person name="Jiang X."/>
            <person name="Yin X."/>
            <person name="Woodcroft B.J."/>
            <person name="Tyson G.W."/>
            <person name="Hugenholtz P."/>
            <person name="Polz M.F."/>
            <person name="Zhang T."/>
        </authorList>
    </citation>
    <scope>NUCLEOTIDE SEQUENCE</scope>
    <source>
        <strain evidence="2">HKST-UBA03</strain>
    </source>
</reference>
<gene>
    <name evidence="2" type="ORF">KC614_05030</name>
</gene>
<reference evidence="2" key="1">
    <citation type="submission" date="2020-04" db="EMBL/GenBank/DDBJ databases">
        <authorList>
            <person name="Zhang T."/>
        </authorList>
    </citation>
    <scope>NUCLEOTIDE SEQUENCE</scope>
    <source>
        <strain evidence="2">HKST-UBA03</strain>
    </source>
</reference>
<dbReference type="EMBL" id="JAGQKZ010000071">
    <property type="protein sequence ID" value="MCA9392528.1"/>
    <property type="molecule type" value="Genomic_DNA"/>
</dbReference>
<evidence type="ECO:0000256" key="1">
    <source>
        <dbReference type="SAM" id="SignalP"/>
    </source>
</evidence>
<accession>A0A955LL73</accession>
<feature type="signal peptide" evidence="1">
    <location>
        <begin position="1"/>
        <end position="25"/>
    </location>
</feature>
<evidence type="ECO:0000313" key="2">
    <source>
        <dbReference type="EMBL" id="MCA9392528.1"/>
    </source>
</evidence>
<keyword evidence="1" id="KW-0732">Signal</keyword>
<organism evidence="2 3">
    <name type="scientific">candidate division WWE3 bacterium</name>
    <dbReference type="NCBI Taxonomy" id="2053526"/>
    <lineage>
        <taxon>Bacteria</taxon>
        <taxon>Katanobacteria</taxon>
    </lineage>
</organism>
<sequence>MSKRTLLAIVALTIICSLFAPIASAQEVNPPAPSRMPMPTSFNAITCAQILSPADLSMIRGWVYDPNIGWFTSSGLVNDEIATDNGHCSSQITGAQINAQIWVSQPVVATWLEIYIQTWGTDHQPETFISWIVNGHQLEGGGWHWFNLPMTTDQVQAIAGRNFTFGAATRGTNGYSWGSLHLSVSSQLPRWTFIPINLNRAR</sequence>
<dbReference type="AlphaFoldDB" id="A0A955LL73"/>
<comment type="caution">
    <text evidence="2">The sequence shown here is derived from an EMBL/GenBank/DDBJ whole genome shotgun (WGS) entry which is preliminary data.</text>
</comment>